<comment type="caution">
    <text evidence="2">The sequence shown here is derived from an EMBL/GenBank/DDBJ whole genome shotgun (WGS) entry which is preliminary data.</text>
</comment>
<dbReference type="NCBIfam" id="TIGR01444">
    <property type="entry name" value="fkbM_fam"/>
    <property type="match status" value="1"/>
</dbReference>
<dbReference type="InterPro" id="IPR052514">
    <property type="entry name" value="SAM-dependent_MTase"/>
</dbReference>
<evidence type="ECO:0000259" key="1">
    <source>
        <dbReference type="Pfam" id="PF05050"/>
    </source>
</evidence>
<feature type="domain" description="Methyltransferase FkbM" evidence="1">
    <location>
        <begin position="69"/>
        <end position="207"/>
    </location>
</feature>
<evidence type="ECO:0000313" key="3">
    <source>
        <dbReference type="Proteomes" id="UP000199468"/>
    </source>
</evidence>
<dbReference type="PANTHER" id="PTHR34203">
    <property type="entry name" value="METHYLTRANSFERASE, FKBM FAMILY PROTEIN"/>
    <property type="match status" value="1"/>
</dbReference>
<sequence length="241" mass="26813">MLNDLAPPPDRKRPLNSRERRAIYSHKLKVPAELNGQGRIAEHLLKGLFYEANLLVHIWQADIPGIYLDVGANVGNHMAFFAHKTRASHVFAFEPVCEHVGSCLDIARLNGFPHKVSVVPFAVAEHPGMINFTYQLLDHYPKRTAAAVRLDDVVPPGVGLIKMDIEGGEPAALRGATRILSQDRPALYIEAHDDAALDELMSVLRPFAYELTGAVFNASPTYEIVPSEKLEYFEDIQSEHN</sequence>
<keyword evidence="3" id="KW-1185">Reference proteome</keyword>
<dbReference type="SUPFAM" id="SSF53335">
    <property type="entry name" value="S-adenosyl-L-methionine-dependent methyltransferases"/>
    <property type="match status" value="1"/>
</dbReference>
<organism evidence="2 3">
    <name type="scientific">Bosea robiniae</name>
    <dbReference type="NCBI Taxonomy" id="1036780"/>
    <lineage>
        <taxon>Bacteria</taxon>
        <taxon>Pseudomonadati</taxon>
        <taxon>Pseudomonadota</taxon>
        <taxon>Alphaproteobacteria</taxon>
        <taxon>Hyphomicrobiales</taxon>
        <taxon>Boseaceae</taxon>
        <taxon>Bosea</taxon>
    </lineage>
</organism>
<keyword evidence="2" id="KW-0808">Transferase</keyword>
<dbReference type="GO" id="GO:0032259">
    <property type="term" value="P:methylation"/>
    <property type="evidence" value="ECO:0007669"/>
    <property type="project" value="UniProtKB-KW"/>
</dbReference>
<keyword evidence="2" id="KW-0489">Methyltransferase</keyword>
<dbReference type="Pfam" id="PF05050">
    <property type="entry name" value="Methyltransf_21"/>
    <property type="match status" value="1"/>
</dbReference>
<dbReference type="InterPro" id="IPR006342">
    <property type="entry name" value="FkbM_mtfrase"/>
</dbReference>
<dbReference type="Gene3D" id="3.40.50.150">
    <property type="entry name" value="Vaccinia Virus protein VP39"/>
    <property type="match status" value="1"/>
</dbReference>
<dbReference type="PANTHER" id="PTHR34203:SF13">
    <property type="entry name" value="EXPRESSED PROTEIN"/>
    <property type="match status" value="1"/>
</dbReference>
<dbReference type="GO" id="GO:0008168">
    <property type="term" value="F:methyltransferase activity"/>
    <property type="evidence" value="ECO:0007669"/>
    <property type="project" value="UniProtKB-KW"/>
</dbReference>
<name>A0ABY0NET6_9HYPH</name>
<reference evidence="2 3" key="1">
    <citation type="submission" date="2016-10" db="EMBL/GenBank/DDBJ databases">
        <authorList>
            <person name="Varghese N."/>
            <person name="Submissions S."/>
        </authorList>
    </citation>
    <scope>NUCLEOTIDE SEQUENCE [LARGE SCALE GENOMIC DNA]</scope>
    <source>
        <strain evidence="2 3">DSM 26672</strain>
    </source>
</reference>
<gene>
    <name evidence="2" type="ORF">SAMN05421844_101439</name>
</gene>
<dbReference type="Proteomes" id="UP000199468">
    <property type="component" value="Unassembled WGS sequence"/>
</dbReference>
<dbReference type="EMBL" id="FNBZ01000001">
    <property type="protein sequence ID" value="SDF36604.1"/>
    <property type="molecule type" value="Genomic_DNA"/>
</dbReference>
<evidence type="ECO:0000313" key="2">
    <source>
        <dbReference type="EMBL" id="SDF36604.1"/>
    </source>
</evidence>
<protein>
    <submittedName>
        <fullName evidence="2">Methyltransferase, FkbM family</fullName>
    </submittedName>
</protein>
<proteinExistence type="predicted"/>
<dbReference type="InterPro" id="IPR029063">
    <property type="entry name" value="SAM-dependent_MTases_sf"/>
</dbReference>
<accession>A0ABY0NET6</accession>